<proteinExistence type="predicted"/>
<dbReference type="GO" id="GO:0005879">
    <property type="term" value="C:axonemal microtubule"/>
    <property type="evidence" value="ECO:0007669"/>
    <property type="project" value="InterPro"/>
</dbReference>
<organism evidence="6 7">
    <name type="scientific">Candidula unifasciata</name>
    <dbReference type="NCBI Taxonomy" id="100452"/>
    <lineage>
        <taxon>Eukaryota</taxon>
        <taxon>Metazoa</taxon>
        <taxon>Spiralia</taxon>
        <taxon>Lophotrochozoa</taxon>
        <taxon>Mollusca</taxon>
        <taxon>Gastropoda</taxon>
        <taxon>Heterobranchia</taxon>
        <taxon>Euthyneura</taxon>
        <taxon>Panpulmonata</taxon>
        <taxon>Eupulmonata</taxon>
        <taxon>Stylommatophora</taxon>
        <taxon>Helicina</taxon>
        <taxon>Helicoidea</taxon>
        <taxon>Geomitridae</taxon>
        <taxon>Candidula</taxon>
    </lineage>
</organism>
<comment type="subcellular location">
    <subcellularLocation>
        <location evidence="1">Cell projection</location>
        <location evidence="1">Cilium</location>
    </subcellularLocation>
    <subcellularLocation>
        <location evidence="2">Cytoplasm</location>
        <location evidence="2">Cytoskeleton</location>
    </subcellularLocation>
</comment>
<evidence type="ECO:0000256" key="5">
    <source>
        <dbReference type="ARBA" id="ARBA00023273"/>
    </source>
</evidence>
<keyword evidence="5" id="KW-0966">Cell projection</keyword>
<keyword evidence="4" id="KW-0206">Cytoskeleton</keyword>
<dbReference type="GO" id="GO:0035082">
    <property type="term" value="P:axoneme assembly"/>
    <property type="evidence" value="ECO:0007669"/>
    <property type="project" value="InterPro"/>
</dbReference>
<keyword evidence="3" id="KW-0963">Cytoplasm</keyword>
<evidence type="ECO:0000313" key="7">
    <source>
        <dbReference type="Proteomes" id="UP000678393"/>
    </source>
</evidence>
<comment type="caution">
    <text evidence="6">The sequence shown here is derived from an EMBL/GenBank/DDBJ whole genome shotgun (WGS) entry which is preliminary data.</text>
</comment>
<dbReference type="EMBL" id="CAJHNH020001763">
    <property type="protein sequence ID" value="CAG5124340.1"/>
    <property type="molecule type" value="Genomic_DNA"/>
</dbReference>
<dbReference type="AlphaFoldDB" id="A0A8S3Z981"/>
<evidence type="ECO:0000313" key="6">
    <source>
        <dbReference type="EMBL" id="CAG5124340.1"/>
    </source>
</evidence>
<dbReference type="Proteomes" id="UP000678393">
    <property type="component" value="Unassembled WGS sequence"/>
</dbReference>
<keyword evidence="7" id="KW-1185">Reference proteome</keyword>
<sequence>LSLACCPPVKPLFIPTPEADPASRPDCYTKGIRGYGGKNQHPLFTTANNTYGRLYPPPELNTKKFPKNSRFSKTLKGSGLYKDTHFTTSLD</sequence>
<evidence type="ECO:0000256" key="2">
    <source>
        <dbReference type="ARBA" id="ARBA00004245"/>
    </source>
</evidence>
<dbReference type="OrthoDB" id="6044370at2759"/>
<dbReference type="InterPro" id="IPR026507">
    <property type="entry name" value="PIRC1/2"/>
</dbReference>
<reference evidence="6" key="1">
    <citation type="submission" date="2021-04" db="EMBL/GenBank/DDBJ databases">
        <authorList>
            <consortium name="Molecular Ecology Group"/>
        </authorList>
    </citation>
    <scope>NUCLEOTIDE SEQUENCE</scope>
</reference>
<dbReference type="Pfam" id="PF14892">
    <property type="entry name" value="PIRC1_2"/>
    <property type="match status" value="1"/>
</dbReference>
<evidence type="ECO:0000256" key="4">
    <source>
        <dbReference type="ARBA" id="ARBA00023212"/>
    </source>
</evidence>
<gene>
    <name evidence="6" type="ORF">CUNI_LOCUS9898</name>
</gene>
<evidence type="ECO:0000256" key="1">
    <source>
        <dbReference type="ARBA" id="ARBA00004138"/>
    </source>
</evidence>
<protein>
    <submittedName>
        <fullName evidence="6">Uncharacterized protein</fullName>
    </submittedName>
</protein>
<name>A0A8S3Z981_9EUPU</name>
<accession>A0A8S3Z981</accession>
<evidence type="ECO:0000256" key="3">
    <source>
        <dbReference type="ARBA" id="ARBA00022490"/>
    </source>
</evidence>
<feature type="non-terminal residue" evidence="6">
    <location>
        <position position="91"/>
    </location>
</feature>